<evidence type="ECO:0000259" key="1">
    <source>
        <dbReference type="Pfam" id="PF07179"/>
    </source>
</evidence>
<dbReference type="Pfam" id="PF07179">
    <property type="entry name" value="SseB"/>
    <property type="match status" value="1"/>
</dbReference>
<dbReference type="RefSeq" id="WP_222978205.1">
    <property type="nucleotide sequence ID" value="NZ_JAINVZ010000009.1"/>
</dbReference>
<dbReference type="Proteomes" id="UP001198565">
    <property type="component" value="Unassembled WGS sequence"/>
</dbReference>
<dbReference type="EMBL" id="JAINVZ010000009">
    <property type="protein sequence ID" value="MBY8886213.1"/>
    <property type="molecule type" value="Genomic_DNA"/>
</dbReference>
<sequence length="131" mass="14018">MRAREPVRAGEPVPEPDARRAFAVRLGSFRRGVALVPTAANGDLWSGHRGGVRWIYAFTDERAMASFAARLERTPWRERSTYLALSGARLLDVVVPAAPEPTGVVVDVAGPVPLLLPPLRGIVPDAAAVDG</sequence>
<proteinExistence type="predicted"/>
<keyword evidence="3" id="KW-1185">Reference proteome</keyword>
<gene>
    <name evidence="2" type="ORF">K7472_15275</name>
</gene>
<comment type="caution">
    <text evidence="2">The sequence shown here is derived from an EMBL/GenBank/DDBJ whole genome shotgun (WGS) entry which is preliminary data.</text>
</comment>
<dbReference type="InterPro" id="IPR009839">
    <property type="entry name" value="SseB_N"/>
</dbReference>
<evidence type="ECO:0000313" key="3">
    <source>
        <dbReference type="Proteomes" id="UP001198565"/>
    </source>
</evidence>
<organism evidence="2 3">
    <name type="scientific">Streptantibioticus parmotrematis</name>
    <dbReference type="NCBI Taxonomy" id="2873249"/>
    <lineage>
        <taxon>Bacteria</taxon>
        <taxon>Bacillati</taxon>
        <taxon>Actinomycetota</taxon>
        <taxon>Actinomycetes</taxon>
        <taxon>Kitasatosporales</taxon>
        <taxon>Streptomycetaceae</taxon>
        <taxon>Streptantibioticus</taxon>
    </lineage>
</organism>
<feature type="domain" description="SseB protein N-terminal" evidence="1">
    <location>
        <begin position="49"/>
        <end position="118"/>
    </location>
</feature>
<evidence type="ECO:0000313" key="2">
    <source>
        <dbReference type="EMBL" id="MBY8886213.1"/>
    </source>
</evidence>
<protein>
    <submittedName>
        <fullName evidence="2">SseB family protein</fullName>
    </submittedName>
</protein>
<name>A0ABS7QSR3_9ACTN</name>
<reference evidence="2 3" key="1">
    <citation type="submission" date="2021-08" db="EMBL/GenBank/DDBJ databases">
        <title>Streptomyces sp. PTM05 isolated from lichen.</title>
        <authorList>
            <person name="Somphong A."/>
            <person name="Phongsopitanun W."/>
            <person name="Tanasupawat S."/>
        </authorList>
    </citation>
    <scope>NUCLEOTIDE SEQUENCE [LARGE SCALE GENOMIC DNA]</scope>
    <source>
        <strain evidence="2 3">Ptm05</strain>
    </source>
</reference>
<accession>A0ABS7QSR3</accession>